<keyword evidence="1" id="KW-1133">Transmembrane helix</keyword>
<name>L7CHE2_RHOBT</name>
<feature type="transmembrane region" description="Helical" evidence="1">
    <location>
        <begin position="6"/>
        <end position="24"/>
    </location>
</feature>
<dbReference type="Proteomes" id="UP000010959">
    <property type="component" value="Unassembled WGS sequence"/>
</dbReference>
<keyword evidence="1" id="KW-0812">Transmembrane</keyword>
<sequence length="45" mass="4896">MAADSSLLVMWVIVSQGLFILVAAREGIEGLLLEIVKDALVRFHA</sequence>
<evidence type="ECO:0000313" key="3">
    <source>
        <dbReference type="Proteomes" id="UP000010959"/>
    </source>
</evidence>
<reference evidence="2 3" key="1">
    <citation type="journal article" date="2013" name="Mar. Genomics">
        <title>Expression of sulfatases in Rhodopirellula baltica and the diversity of sulfatases in the genus Rhodopirellula.</title>
        <authorList>
            <person name="Wegner C.E."/>
            <person name="Richter-Heitmann T."/>
            <person name="Klindworth A."/>
            <person name="Klockow C."/>
            <person name="Richter M."/>
            <person name="Achstetter T."/>
            <person name="Glockner F.O."/>
            <person name="Harder J."/>
        </authorList>
    </citation>
    <scope>NUCLEOTIDE SEQUENCE [LARGE SCALE GENOMIC DNA]</scope>
    <source>
        <strain evidence="2 3">SWK14</strain>
    </source>
</reference>
<proteinExistence type="predicted"/>
<evidence type="ECO:0000256" key="1">
    <source>
        <dbReference type="SAM" id="Phobius"/>
    </source>
</evidence>
<organism evidence="2 3">
    <name type="scientific">Rhodopirellula baltica SWK14</name>
    <dbReference type="NCBI Taxonomy" id="993516"/>
    <lineage>
        <taxon>Bacteria</taxon>
        <taxon>Pseudomonadati</taxon>
        <taxon>Planctomycetota</taxon>
        <taxon>Planctomycetia</taxon>
        <taxon>Pirellulales</taxon>
        <taxon>Pirellulaceae</taxon>
        <taxon>Rhodopirellula</taxon>
    </lineage>
</organism>
<keyword evidence="1" id="KW-0472">Membrane</keyword>
<accession>L7CHE2</accession>
<evidence type="ECO:0000313" key="2">
    <source>
        <dbReference type="EMBL" id="ELP33689.1"/>
    </source>
</evidence>
<comment type="caution">
    <text evidence="2">The sequence shown here is derived from an EMBL/GenBank/DDBJ whole genome shotgun (WGS) entry which is preliminary data.</text>
</comment>
<dbReference type="AlphaFoldDB" id="L7CHE2"/>
<gene>
    <name evidence="2" type="ORF">RBSWK_02377</name>
</gene>
<dbReference type="EMBL" id="AMWG01000048">
    <property type="protein sequence ID" value="ELP33689.1"/>
    <property type="molecule type" value="Genomic_DNA"/>
</dbReference>
<protein>
    <submittedName>
        <fullName evidence="2">Uncharacterized protein</fullName>
    </submittedName>
</protein>